<dbReference type="Proteomes" id="UP001066276">
    <property type="component" value="Chromosome 7"/>
</dbReference>
<sequence>MQRVGTRLLLRAAVSGFGTRYQPVPGVGSSSSTAGLVITIPGTAVGGSARISVISVTGVAGLGVASRACARASDAGLLRWVHVGRPRAAESGCAA</sequence>
<organism evidence="1 2">
    <name type="scientific">Pleurodeles waltl</name>
    <name type="common">Iberian ribbed newt</name>
    <dbReference type="NCBI Taxonomy" id="8319"/>
    <lineage>
        <taxon>Eukaryota</taxon>
        <taxon>Metazoa</taxon>
        <taxon>Chordata</taxon>
        <taxon>Craniata</taxon>
        <taxon>Vertebrata</taxon>
        <taxon>Euteleostomi</taxon>
        <taxon>Amphibia</taxon>
        <taxon>Batrachia</taxon>
        <taxon>Caudata</taxon>
        <taxon>Salamandroidea</taxon>
        <taxon>Salamandridae</taxon>
        <taxon>Pleurodelinae</taxon>
        <taxon>Pleurodeles</taxon>
    </lineage>
</organism>
<dbReference type="EMBL" id="JANPWB010000011">
    <property type="protein sequence ID" value="KAJ1122405.1"/>
    <property type="molecule type" value="Genomic_DNA"/>
</dbReference>
<protein>
    <submittedName>
        <fullName evidence="1">Uncharacterized protein</fullName>
    </submittedName>
</protein>
<proteinExistence type="predicted"/>
<comment type="caution">
    <text evidence="1">The sequence shown here is derived from an EMBL/GenBank/DDBJ whole genome shotgun (WGS) entry which is preliminary data.</text>
</comment>
<reference evidence="1" key="1">
    <citation type="journal article" date="2022" name="bioRxiv">
        <title>Sequencing and chromosome-scale assembly of the giantPleurodeles waltlgenome.</title>
        <authorList>
            <person name="Brown T."/>
            <person name="Elewa A."/>
            <person name="Iarovenko S."/>
            <person name="Subramanian E."/>
            <person name="Araus A.J."/>
            <person name="Petzold A."/>
            <person name="Susuki M."/>
            <person name="Suzuki K.-i.T."/>
            <person name="Hayashi T."/>
            <person name="Toyoda A."/>
            <person name="Oliveira C."/>
            <person name="Osipova E."/>
            <person name="Leigh N.D."/>
            <person name="Simon A."/>
            <person name="Yun M.H."/>
        </authorList>
    </citation>
    <scope>NUCLEOTIDE SEQUENCE</scope>
    <source>
        <strain evidence="1">20211129_DDA</strain>
        <tissue evidence="1">Liver</tissue>
    </source>
</reference>
<evidence type="ECO:0000313" key="1">
    <source>
        <dbReference type="EMBL" id="KAJ1122405.1"/>
    </source>
</evidence>
<name>A0AAV7PB00_PLEWA</name>
<gene>
    <name evidence="1" type="ORF">NDU88_000892</name>
</gene>
<dbReference type="AlphaFoldDB" id="A0AAV7PB00"/>
<accession>A0AAV7PB00</accession>
<evidence type="ECO:0000313" key="2">
    <source>
        <dbReference type="Proteomes" id="UP001066276"/>
    </source>
</evidence>
<keyword evidence="2" id="KW-1185">Reference proteome</keyword>